<comment type="caution">
    <text evidence="1">The sequence shown here is derived from an EMBL/GenBank/DDBJ whole genome shotgun (WGS) entry which is preliminary data.</text>
</comment>
<dbReference type="EMBL" id="JAACYS010000044">
    <property type="protein sequence ID" value="NCU18037.1"/>
    <property type="molecule type" value="Genomic_DNA"/>
</dbReference>
<sequence length="116" mass="14034">MQVELSKFRIKQGKEARVNEWMNFLNEHMEKVLLTLEDEKMYVEAIFREKVGPFEYLYWFSVQGEGGINVEESDHWVDQVHLQFWRECIDYNFEPVDLTLETVMIPKKILNVMEKE</sequence>
<dbReference type="RefSeq" id="WP_161920868.1">
    <property type="nucleotide sequence ID" value="NZ_JAACYS010000044.1"/>
</dbReference>
<organism evidence="1 2">
    <name type="scientific">Pallidibacillus pasinlerensis</name>
    <dbReference type="NCBI Taxonomy" id="2703818"/>
    <lineage>
        <taxon>Bacteria</taxon>
        <taxon>Bacillati</taxon>
        <taxon>Bacillota</taxon>
        <taxon>Bacilli</taxon>
        <taxon>Bacillales</taxon>
        <taxon>Bacillaceae</taxon>
        <taxon>Pallidibacillus</taxon>
    </lineage>
</organism>
<proteinExistence type="predicted"/>
<protein>
    <submittedName>
        <fullName evidence="1">Uncharacterized protein</fullName>
    </submittedName>
</protein>
<accession>A0ABX0AAA5</accession>
<gene>
    <name evidence="1" type="ORF">GW534_09940</name>
</gene>
<dbReference type="Pfam" id="PF19673">
    <property type="entry name" value="DUF6176"/>
    <property type="match status" value="1"/>
</dbReference>
<evidence type="ECO:0000313" key="1">
    <source>
        <dbReference type="EMBL" id="NCU18037.1"/>
    </source>
</evidence>
<dbReference type="Proteomes" id="UP000743899">
    <property type="component" value="Unassembled WGS sequence"/>
</dbReference>
<evidence type="ECO:0000313" key="2">
    <source>
        <dbReference type="Proteomes" id="UP000743899"/>
    </source>
</evidence>
<keyword evidence="2" id="KW-1185">Reference proteome</keyword>
<name>A0ABX0AAA5_9BACI</name>
<reference evidence="1 2" key="1">
    <citation type="submission" date="2020-01" db="EMBL/GenBank/DDBJ databases">
        <title>A novel Bacillus sp. from Pasinler.</title>
        <authorList>
            <person name="Adiguzel A."/>
            <person name="Ay H."/>
            <person name="Baltaci M.O."/>
        </authorList>
    </citation>
    <scope>NUCLEOTIDE SEQUENCE [LARGE SCALE GENOMIC DNA]</scope>
    <source>
        <strain evidence="1 2">P1</strain>
    </source>
</reference>
<dbReference type="InterPro" id="IPR046174">
    <property type="entry name" value="DUF6176"/>
</dbReference>